<feature type="transmembrane region" description="Helical" evidence="1">
    <location>
        <begin position="366"/>
        <end position="384"/>
    </location>
</feature>
<keyword evidence="1" id="KW-0472">Membrane</keyword>
<proteinExistence type="predicted"/>
<feature type="transmembrane region" description="Helical" evidence="1">
    <location>
        <begin position="341"/>
        <end position="360"/>
    </location>
</feature>
<evidence type="ECO:0000313" key="3">
    <source>
        <dbReference type="Proteomes" id="UP000290849"/>
    </source>
</evidence>
<organism evidence="2 3">
    <name type="scientific">Achromobacter aloeverae</name>
    <dbReference type="NCBI Taxonomy" id="1750518"/>
    <lineage>
        <taxon>Bacteria</taxon>
        <taxon>Pseudomonadati</taxon>
        <taxon>Pseudomonadota</taxon>
        <taxon>Betaproteobacteria</taxon>
        <taxon>Burkholderiales</taxon>
        <taxon>Alcaligenaceae</taxon>
        <taxon>Achromobacter</taxon>
    </lineage>
</organism>
<name>A0A4Q1HJP4_9BURK</name>
<feature type="transmembrane region" description="Helical" evidence="1">
    <location>
        <begin position="46"/>
        <end position="70"/>
    </location>
</feature>
<evidence type="ECO:0008006" key="4">
    <source>
        <dbReference type="Google" id="ProtNLM"/>
    </source>
</evidence>
<keyword evidence="1" id="KW-1133">Transmembrane helix</keyword>
<sequence length="409" mass="45517">MHDYLFYVSRMLSGGPGGLFVVQCFVLFYSASAICGHFARSGPMAAAMGVGLVALFFLFPTLAGTVIVLWKDVVVVSFSLAAIATWLSGVRRFQWWKFFCVFFFLIIAISLRYNALPLVLPFMLLTVINPAGRASDTRKRIGALAGAMLVLSVSYATTLWRLPDFKRLPPVGNLVGVINLWDLTGVSACENLNLLPEGLESGERIPAADFKRIFDSRHLNITFTNPIWQAHVPRWGVDASAIQAQWRTVIREHPLCYLKIRNAVFLEQFGLHRHQVFYPTHSGIDGNKFGLQLAYPARTSALVQDIVAWSNSPLRRIYLLHAVALVLAVIAVWINRWRYDLLFALGLGIIGFVGLLYFAAPAADARYVFPSGVFSALLAILALGRITMWIRAKRPVPTTEGENSSRRLS</sequence>
<comment type="caution">
    <text evidence="2">The sequence shown here is derived from an EMBL/GenBank/DDBJ whole genome shotgun (WGS) entry which is preliminary data.</text>
</comment>
<dbReference type="EMBL" id="PYAL01000005">
    <property type="protein sequence ID" value="RXN86793.1"/>
    <property type="molecule type" value="Genomic_DNA"/>
</dbReference>
<dbReference type="AlphaFoldDB" id="A0A4Q1HJP4"/>
<reference evidence="2 3" key="1">
    <citation type="journal article" date="2017" name="Int. J. Syst. Evol. Microbiol.">
        <title>Achromobacter aloeverae sp. nov., isolated from the root of Aloe vera (L.) Burm.f.</title>
        <authorList>
            <person name="Kuncharoen N."/>
            <person name="Muramatsu Y."/>
            <person name="Shibata C."/>
            <person name="Kamakura Y."/>
            <person name="Nakagawa Y."/>
            <person name="Tanasupawat S."/>
        </authorList>
    </citation>
    <scope>NUCLEOTIDE SEQUENCE [LARGE SCALE GENOMIC DNA]</scope>
    <source>
        <strain evidence="2 3">AVA-1</strain>
    </source>
</reference>
<evidence type="ECO:0000256" key="1">
    <source>
        <dbReference type="SAM" id="Phobius"/>
    </source>
</evidence>
<accession>A0A4Q1HJP4</accession>
<dbReference type="Proteomes" id="UP000290849">
    <property type="component" value="Unassembled WGS sequence"/>
</dbReference>
<feature type="transmembrane region" description="Helical" evidence="1">
    <location>
        <begin position="141"/>
        <end position="160"/>
    </location>
</feature>
<feature type="transmembrane region" description="Helical" evidence="1">
    <location>
        <begin position="95"/>
        <end position="120"/>
    </location>
</feature>
<gene>
    <name evidence="2" type="ORF">C7R54_17885</name>
</gene>
<keyword evidence="3" id="KW-1185">Reference proteome</keyword>
<protein>
    <recommendedName>
        <fullName evidence="4">Glycosyltransferase RgtA/B/C/D-like domain-containing protein</fullName>
    </recommendedName>
</protein>
<feature type="transmembrane region" description="Helical" evidence="1">
    <location>
        <begin position="20"/>
        <end position="39"/>
    </location>
</feature>
<keyword evidence="1" id="KW-0812">Transmembrane</keyword>
<feature type="transmembrane region" description="Helical" evidence="1">
    <location>
        <begin position="317"/>
        <end position="334"/>
    </location>
</feature>
<evidence type="ECO:0000313" key="2">
    <source>
        <dbReference type="EMBL" id="RXN86793.1"/>
    </source>
</evidence>